<reference evidence="1 2" key="1">
    <citation type="submission" date="2020-02" db="EMBL/GenBank/DDBJ databases">
        <authorList>
            <person name="Chen W.-M."/>
        </authorList>
    </citation>
    <scope>NUCLEOTIDE SEQUENCE [LARGE SCALE GENOMIC DNA]</scope>
    <source>
        <strain evidence="1 2">KDG-16</strain>
    </source>
</reference>
<dbReference type="Proteomes" id="UP000800984">
    <property type="component" value="Unassembled WGS sequence"/>
</dbReference>
<protein>
    <recommendedName>
        <fullName evidence="3">Lipoprotein</fullName>
    </recommendedName>
</protein>
<evidence type="ECO:0000313" key="1">
    <source>
        <dbReference type="EMBL" id="NHM02162.1"/>
    </source>
</evidence>
<comment type="caution">
    <text evidence="1">The sequence shown here is derived from an EMBL/GenBank/DDBJ whole genome shotgun (WGS) entry which is preliminary data.</text>
</comment>
<dbReference type="PROSITE" id="PS51257">
    <property type="entry name" value="PROKAR_LIPOPROTEIN"/>
    <property type="match status" value="1"/>
</dbReference>
<proteinExistence type="predicted"/>
<name>A0ABX0I6B8_9FLAO</name>
<dbReference type="RefSeq" id="WP_166077259.1">
    <property type="nucleotide sequence ID" value="NZ_JAAJBT010000004.1"/>
</dbReference>
<keyword evidence="2" id="KW-1185">Reference proteome</keyword>
<sequence length="225" mass="25977">MRKIYLLFVLIFISCENEIQYLGTEKVVIKGKLNTENNVPIPNHKIAVNIIKNGDSGLFGSNYENNLIAFGNTDSNGNYTFVFSKPTNFDYIEITTNENDMTYNSQKITQFNMDNFLNFQFDAPTMKIFEKQNLTKLNIILNQQSANTEISKIEYIGIVAKENIIINTTPETEYYENFQLNKLVKKNQTLIVRYTKINYSTNVTTVTDENIIINDSDSINYTINY</sequence>
<evidence type="ECO:0000313" key="2">
    <source>
        <dbReference type="Proteomes" id="UP000800984"/>
    </source>
</evidence>
<gene>
    <name evidence="1" type="ORF">G4D72_08570</name>
</gene>
<organism evidence="1 2">
    <name type="scientific">Flavobacterium difficile</name>
    <dbReference type="NCBI Taxonomy" id="2709659"/>
    <lineage>
        <taxon>Bacteria</taxon>
        <taxon>Pseudomonadati</taxon>
        <taxon>Bacteroidota</taxon>
        <taxon>Flavobacteriia</taxon>
        <taxon>Flavobacteriales</taxon>
        <taxon>Flavobacteriaceae</taxon>
        <taxon>Flavobacterium</taxon>
    </lineage>
</organism>
<evidence type="ECO:0008006" key="3">
    <source>
        <dbReference type="Google" id="ProtNLM"/>
    </source>
</evidence>
<accession>A0ABX0I6B8</accession>
<dbReference type="EMBL" id="JAAJBT010000004">
    <property type="protein sequence ID" value="NHM02162.1"/>
    <property type="molecule type" value="Genomic_DNA"/>
</dbReference>